<keyword evidence="1" id="KW-1133">Transmembrane helix</keyword>
<protein>
    <submittedName>
        <fullName evidence="3">Concanavalin A-like lectin/glucanase domain-containing protein</fullName>
    </submittedName>
</protein>
<keyword evidence="3" id="KW-0430">Lectin</keyword>
<feature type="domain" description="GH16" evidence="2">
    <location>
        <begin position="43"/>
        <end position="273"/>
    </location>
</feature>
<evidence type="ECO:0000256" key="1">
    <source>
        <dbReference type="SAM" id="Phobius"/>
    </source>
</evidence>
<name>A0A1Y2AAG2_9PLEO</name>
<comment type="caution">
    <text evidence="3">The sequence shown here is derived from an EMBL/GenBank/DDBJ whole genome shotgun (WGS) entry which is preliminary data.</text>
</comment>
<dbReference type="STRING" id="1231657.A0A1Y2AAG2"/>
<accession>A0A1Y2AAG2</accession>
<dbReference type="Proteomes" id="UP000193144">
    <property type="component" value="Unassembled WGS sequence"/>
</dbReference>
<dbReference type="GO" id="GO:0005975">
    <property type="term" value="P:carbohydrate metabolic process"/>
    <property type="evidence" value="ECO:0007669"/>
    <property type="project" value="InterPro"/>
</dbReference>
<reference evidence="3 4" key="1">
    <citation type="submission" date="2016-07" db="EMBL/GenBank/DDBJ databases">
        <title>Pervasive Adenine N6-methylation of Active Genes in Fungi.</title>
        <authorList>
            <consortium name="DOE Joint Genome Institute"/>
            <person name="Mondo S.J."/>
            <person name="Dannebaum R.O."/>
            <person name="Kuo R.C."/>
            <person name="Labutti K."/>
            <person name="Haridas S."/>
            <person name="Kuo A."/>
            <person name="Salamov A."/>
            <person name="Ahrendt S.R."/>
            <person name="Lipzen A."/>
            <person name="Sullivan W."/>
            <person name="Andreopoulos W.B."/>
            <person name="Clum A."/>
            <person name="Lindquist E."/>
            <person name="Daum C."/>
            <person name="Ramamoorthy G.K."/>
            <person name="Gryganskyi A."/>
            <person name="Culley D."/>
            <person name="Magnuson J.K."/>
            <person name="James T.Y."/>
            <person name="O'Malley M.A."/>
            <person name="Stajich J.E."/>
            <person name="Spatafora J.W."/>
            <person name="Visel A."/>
            <person name="Grigoriev I.V."/>
        </authorList>
    </citation>
    <scope>NUCLEOTIDE SEQUENCE [LARGE SCALE GENOMIC DNA]</scope>
    <source>
        <strain evidence="3 4">CBS 115471</strain>
    </source>
</reference>
<dbReference type="CDD" id="cd00413">
    <property type="entry name" value="Glyco_hydrolase_16"/>
    <property type="match status" value="1"/>
</dbReference>
<dbReference type="GO" id="GO:0004553">
    <property type="term" value="F:hydrolase activity, hydrolyzing O-glycosyl compounds"/>
    <property type="evidence" value="ECO:0007669"/>
    <property type="project" value="InterPro"/>
</dbReference>
<gene>
    <name evidence="3" type="ORF">BCR34DRAFT_659729</name>
</gene>
<keyword evidence="4" id="KW-1185">Reference proteome</keyword>
<dbReference type="Gene3D" id="2.60.120.200">
    <property type="match status" value="1"/>
</dbReference>
<evidence type="ECO:0000259" key="2">
    <source>
        <dbReference type="PROSITE" id="PS51762"/>
    </source>
</evidence>
<dbReference type="Pfam" id="PF00722">
    <property type="entry name" value="Glyco_hydro_16"/>
    <property type="match status" value="1"/>
</dbReference>
<evidence type="ECO:0000313" key="3">
    <source>
        <dbReference type="EMBL" id="ORY19563.1"/>
    </source>
</evidence>
<dbReference type="OrthoDB" id="25131at2759"/>
<dbReference type="EMBL" id="MCFA01000002">
    <property type="protein sequence ID" value="ORY19563.1"/>
    <property type="molecule type" value="Genomic_DNA"/>
</dbReference>
<dbReference type="GO" id="GO:0030246">
    <property type="term" value="F:carbohydrate binding"/>
    <property type="evidence" value="ECO:0007669"/>
    <property type="project" value="UniProtKB-KW"/>
</dbReference>
<feature type="transmembrane region" description="Helical" evidence="1">
    <location>
        <begin position="334"/>
        <end position="356"/>
    </location>
</feature>
<keyword evidence="1" id="KW-0472">Membrane</keyword>
<organism evidence="3 4">
    <name type="scientific">Clohesyomyces aquaticus</name>
    <dbReference type="NCBI Taxonomy" id="1231657"/>
    <lineage>
        <taxon>Eukaryota</taxon>
        <taxon>Fungi</taxon>
        <taxon>Dikarya</taxon>
        <taxon>Ascomycota</taxon>
        <taxon>Pezizomycotina</taxon>
        <taxon>Dothideomycetes</taxon>
        <taxon>Pleosporomycetidae</taxon>
        <taxon>Pleosporales</taxon>
        <taxon>Lindgomycetaceae</taxon>
        <taxon>Clohesyomyces</taxon>
    </lineage>
</organism>
<dbReference type="PANTHER" id="PTHR38121">
    <property type="entry name" value="GH16 DOMAIN-CONTAINING PROTEIN"/>
    <property type="match status" value="1"/>
</dbReference>
<dbReference type="SUPFAM" id="SSF49899">
    <property type="entry name" value="Concanavalin A-like lectins/glucanases"/>
    <property type="match status" value="1"/>
</dbReference>
<dbReference type="InterPro" id="IPR000757">
    <property type="entry name" value="Beta-glucanase-like"/>
</dbReference>
<evidence type="ECO:0000313" key="4">
    <source>
        <dbReference type="Proteomes" id="UP000193144"/>
    </source>
</evidence>
<dbReference type="InterPro" id="IPR013320">
    <property type="entry name" value="ConA-like_dom_sf"/>
</dbReference>
<dbReference type="PROSITE" id="PS51762">
    <property type="entry name" value="GH16_2"/>
    <property type="match status" value="1"/>
</dbReference>
<keyword evidence="1" id="KW-0812">Transmembrane</keyword>
<proteinExistence type="predicted"/>
<dbReference type="PANTHER" id="PTHR38121:SF5">
    <property type="entry name" value="GH16 DOMAIN-CONTAINING PROTEIN"/>
    <property type="match status" value="1"/>
</dbReference>
<sequence>MARLATAYCECGYSVNSTNEADFAVYTDILENDFLHTYTTNFSSVGWRPQEYNVSKEDARGAYGKQFLPENVQGNPLKDKKAWSGDSEHGGEAGLQLWVRGDHSNGFVSGAEMTSVRNDLLYGSFRVAMKLSQSSGTCGAFFWFYNNTQEIDMEFLSKQFNASTGAVNLVLQSPQSKSEGYDASNTSDFKVQHLPFQPDKDFHEYRFDWAPSRVSFFVDGTWLQDFTENVPTEPGYLFMNHWSNGDPLWSAGPPSKDTAMTISYIKAYFNSSDTARQKDYTKRCPKLDKAKVCQIPDQKVAPSQKSNWKTYFFSTDKGHTPGQTVSMSGALSRFAATGSGVAYIPMLIALLSAALAI</sequence>
<dbReference type="AlphaFoldDB" id="A0A1Y2AAG2"/>